<dbReference type="PROSITE" id="PS50042">
    <property type="entry name" value="CNMP_BINDING_3"/>
    <property type="match status" value="2"/>
</dbReference>
<name>A0A975IF70_9SPIR</name>
<organism evidence="2 3">
    <name type="scientific">Treponema parvum</name>
    <dbReference type="NCBI Taxonomy" id="138851"/>
    <lineage>
        <taxon>Bacteria</taxon>
        <taxon>Pseudomonadati</taxon>
        <taxon>Spirochaetota</taxon>
        <taxon>Spirochaetia</taxon>
        <taxon>Spirochaetales</taxon>
        <taxon>Treponemataceae</taxon>
        <taxon>Treponema</taxon>
    </lineage>
</organism>
<accession>A0A975IF70</accession>
<dbReference type="InterPro" id="IPR018490">
    <property type="entry name" value="cNMP-bd_dom_sf"/>
</dbReference>
<dbReference type="InterPro" id="IPR050397">
    <property type="entry name" value="Env_Response_Regulators"/>
</dbReference>
<evidence type="ECO:0000313" key="3">
    <source>
        <dbReference type="Proteomes" id="UP000671908"/>
    </source>
</evidence>
<keyword evidence="3" id="KW-1185">Reference proteome</keyword>
<dbReference type="AlphaFoldDB" id="A0A975IF70"/>
<evidence type="ECO:0000313" key="2">
    <source>
        <dbReference type="EMBL" id="QTQ14562.1"/>
    </source>
</evidence>
<dbReference type="PANTHER" id="PTHR24567:SF74">
    <property type="entry name" value="HTH-TYPE TRANSCRIPTIONAL REGULATOR ARCR"/>
    <property type="match status" value="1"/>
</dbReference>
<dbReference type="RefSeq" id="WP_210119215.1">
    <property type="nucleotide sequence ID" value="NZ_CP054142.1"/>
</dbReference>
<dbReference type="CDD" id="cd00038">
    <property type="entry name" value="CAP_ED"/>
    <property type="match status" value="2"/>
</dbReference>
<dbReference type="Proteomes" id="UP000671908">
    <property type="component" value="Chromosome"/>
</dbReference>
<dbReference type="PANTHER" id="PTHR24567">
    <property type="entry name" value="CRP FAMILY TRANSCRIPTIONAL REGULATORY PROTEIN"/>
    <property type="match status" value="1"/>
</dbReference>
<dbReference type="GO" id="GO:0005829">
    <property type="term" value="C:cytosol"/>
    <property type="evidence" value="ECO:0007669"/>
    <property type="project" value="TreeGrafter"/>
</dbReference>
<gene>
    <name evidence="2" type="ORF">HRQ91_08890</name>
</gene>
<dbReference type="Pfam" id="PF00027">
    <property type="entry name" value="cNMP_binding"/>
    <property type="match status" value="2"/>
</dbReference>
<dbReference type="PROSITE" id="PS00889">
    <property type="entry name" value="CNMP_BINDING_2"/>
    <property type="match status" value="1"/>
</dbReference>
<dbReference type="InterPro" id="IPR014710">
    <property type="entry name" value="RmlC-like_jellyroll"/>
</dbReference>
<dbReference type="SUPFAM" id="SSF51206">
    <property type="entry name" value="cAMP-binding domain-like"/>
    <property type="match status" value="2"/>
</dbReference>
<dbReference type="GO" id="GO:0003700">
    <property type="term" value="F:DNA-binding transcription factor activity"/>
    <property type="evidence" value="ECO:0007669"/>
    <property type="project" value="TreeGrafter"/>
</dbReference>
<sequence length="393" mass="44547">MLQLAFVNFRKGSYLVVEGKAESDRFYIIQSGHVKCWSSNMTASASNQLLGPGDFVGVIPCMSGHSQIENVIALTDVVAISVRRDQYPELIARNTPVAMKIIRTFANNMREMNERLTQLTLKNTVIGSPEQIFDVASYYEKMNKPSIAIYAYYQYLKACPDGINSAKAKERFIVLKPKSRAVYFESTPDLMRLYPKDTMIFSECQRGAEMFIIQDGKVKITKVVKGEEVTLAVLKKGDMFGEMAMLENKPRSASAVADEECRLMTVNRHNFDQMVATQAQLIARLTTMLAERLWSMCRQLANAQISDPLYKLLDMLALQVEKAKINLKANTSYVTDLTLHDLANMCGIPQEEQASCLYKLQIDPHIKMRGTKITIPDCVELIKNVSFYRRQKR</sequence>
<feature type="domain" description="Cyclic nucleotide-binding" evidence="1">
    <location>
        <begin position="1"/>
        <end position="108"/>
    </location>
</feature>
<dbReference type="InterPro" id="IPR000595">
    <property type="entry name" value="cNMP-bd_dom"/>
</dbReference>
<dbReference type="EMBL" id="CP054142">
    <property type="protein sequence ID" value="QTQ14562.1"/>
    <property type="molecule type" value="Genomic_DNA"/>
</dbReference>
<dbReference type="SMART" id="SM00100">
    <property type="entry name" value="cNMP"/>
    <property type="match status" value="2"/>
</dbReference>
<feature type="domain" description="Cyclic nucleotide-binding" evidence="1">
    <location>
        <begin position="194"/>
        <end position="292"/>
    </location>
</feature>
<dbReference type="InterPro" id="IPR018488">
    <property type="entry name" value="cNMP-bd_CS"/>
</dbReference>
<dbReference type="Gene3D" id="2.60.120.10">
    <property type="entry name" value="Jelly Rolls"/>
    <property type="match status" value="2"/>
</dbReference>
<proteinExistence type="predicted"/>
<dbReference type="KEGG" id="tpav:HRQ91_08890"/>
<protein>
    <submittedName>
        <fullName evidence="2">Cyclic nucleotide-binding domain-containing protein</fullName>
    </submittedName>
</protein>
<evidence type="ECO:0000259" key="1">
    <source>
        <dbReference type="PROSITE" id="PS50042"/>
    </source>
</evidence>
<reference evidence="2 3" key="1">
    <citation type="journal article" date="2021" name="Microbiol. Resour. Announc.">
        <title>Complete Genome Sequences of Three Human Oral Treponema parvum Isolates.</title>
        <authorList>
            <person name="Zeng H."/>
            <person name="Watt R.M."/>
        </authorList>
    </citation>
    <scope>NUCLEOTIDE SEQUENCE [LARGE SCALE GENOMIC DNA]</scope>
    <source>
        <strain evidence="2 3">ATCC 700770</strain>
    </source>
</reference>